<dbReference type="EMBL" id="JALLPB020000453">
    <property type="protein sequence ID" value="KAL3808961.1"/>
    <property type="molecule type" value="Genomic_DNA"/>
</dbReference>
<dbReference type="GO" id="GO:0016757">
    <property type="term" value="F:glycosyltransferase activity"/>
    <property type="evidence" value="ECO:0007669"/>
    <property type="project" value="UniProtKB-KW"/>
</dbReference>
<feature type="compositionally biased region" description="Acidic residues" evidence="12">
    <location>
        <begin position="195"/>
        <end position="213"/>
    </location>
</feature>
<proteinExistence type="inferred from homology"/>
<comment type="function">
    <text evidence="11">Catalytic subunit of the glycosylphosphatidylinositol-mannosyltransferase I complex which catalyzes the transfer of the first mannose, via an alpha-1,4 bond from a dolichol-phosphate-mannose (Dol-P-Man) to the glucosaminyl acyl phosphatidylinositol (GlcN-(acyl)PI) intermediate to generate alpha-D-Man-(1-&gt;4)-alpha-D-GlcN-(1-&gt;6)-(1-radyl,2-acyl-sn-glycero-3-phospho)-2-acyl-inositol and participates in the sixth step of the glycosylphosphatidylinositol-anchor biosynthesis.</text>
</comment>
<feature type="region of interest" description="Disordered" evidence="12">
    <location>
        <begin position="374"/>
        <end position="403"/>
    </location>
</feature>
<evidence type="ECO:0000256" key="1">
    <source>
        <dbReference type="ARBA" id="ARBA00004477"/>
    </source>
</evidence>
<keyword evidence="10 11" id="KW-0472">Membrane</keyword>
<feature type="transmembrane region" description="Helical" evidence="11">
    <location>
        <begin position="607"/>
        <end position="632"/>
    </location>
</feature>
<evidence type="ECO:0000256" key="6">
    <source>
        <dbReference type="ARBA" id="ARBA00022679"/>
    </source>
</evidence>
<evidence type="ECO:0000256" key="12">
    <source>
        <dbReference type="SAM" id="MobiDB-lite"/>
    </source>
</evidence>
<evidence type="ECO:0000256" key="2">
    <source>
        <dbReference type="ARBA" id="ARBA00004687"/>
    </source>
</evidence>
<dbReference type="AlphaFoldDB" id="A0ABD3RF16"/>
<gene>
    <name evidence="13" type="ORF">ACHAXA_005153</name>
</gene>
<evidence type="ECO:0000256" key="10">
    <source>
        <dbReference type="ARBA" id="ARBA00023136"/>
    </source>
</evidence>
<feature type="transmembrane region" description="Helical" evidence="11">
    <location>
        <begin position="581"/>
        <end position="601"/>
    </location>
</feature>
<accession>A0ABD3RF16</accession>
<reference evidence="13 14" key="1">
    <citation type="submission" date="2024-10" db="EMBL/GenBank/DDBJ databases">
        <title>Updated reference genomes for cyclostephanoid diatoms.</title>
        <authorList>
            <person name="Roberts W.R."/>
            <person name="Alverson A.J."/>
        </authorList>
    </citation>
    <scope>NUCLEOTIDE SEQUENCE [LARGE SCALE GENOMIC DNA]</scope>
    <source>
        <strain evidence="13 14">AJA228-03</strain>
    </source>
</reference>
<evidence type="ECO:0000256" key="11">
    <source>
        <dbReference type="RuleBase" id="RU365064"/>
    </source>
</evidence>
<keyword evidence="8 11" id="KW-0256">Endoplasmic reticulum</keyword>
<dbReference type="InterPro" id="IPR007704">
    <property type="entry name" value="PIG-M"/>
</dbReference>
<keyword evidence="9 11" id="KW-1133">Transmembrane helix</keyword>
<name>A0ABD3RF16_9STRA</name>
<sequence length="654" mass="73243">MPSDDMAKNGRRGDRPAITARRDIRPMPSSPPPPRPSSTFVPSSPVIVVVASIFAKHPVIVGLILRLSLSLALPMMLDDGRMLRGVRYTDVDYDVFVDASHLVSNGDSPYHRHTYRYTPYLAELLSLPLRRRAKNDATTLSRYFGRMLFCAADAMCGYIIVVLRRKFRTTGRVHDDDYDDEGGRRRMRKRGSSSTEDDPYEDDDDDDDDDDDGGTTWTPSPEFIDALWWLYNPLPINICTRGSAEIPSPPCLLLVRFGLGPFVLDGLVIDVCDIGRTDGGGGGKVAAGEGTIATSTTSSSSSSSSNDVVLVSRACLAGVFHGIGIHAKLYPVIYTLSFMANFSYQQHHIAHRRNDGEGEGRRTKRIDHRVRVPGSRVRGGGRQERPTSNVGVENSNSTTTTTTTFPWRHPSRMADLSIVWARRLFLTTSSIAFLVVSMGTVWTLTYMAVRDYGRDALEEGLLYHFRRIDHRHNYSMYWYWIYLSRGRAAAAYASSLSSSTPHAPPTYPVGLIPLIPQVFILGFSSLGIAPRDLTFALFCQTFAFVTFNKVITAQYFTWYLCLLPLCSPRVNWRTRRMRVSLSLLASSIVSWLLSAFTLEMLGWRSHLWVWMASLLFFVANVNLLLSILDGYVGYNPRRRKGDDIIAAKGKLKVT</sequence>
<evidence type="ECO:0000256" key="8">
    <source>
        <dbReference type="ARBA" id="ARBA00022824"/>
    </source>
</evidence>
<keyword evidence="14" id="KW-1185">Reference proteome</keyword>
<dbReference type="Pfam" id="PF05007">
    <property type="entry name" value="Mannosyl_trans"/>
    <property type="match status" value="1"/>
</dbReference>
<protein>
    <recommendedName>
        <fullName evidence="11">GPI mannosyltransferase 1</fullName>
        <ecNumber evidence="11">2.4.1.-</ecNumber>
    </recommendedName>
    <alternativeName>
        <fullName evidence="11">GPI mannosyltransferase I</fullName>
    </alternativeName>
</protein>
<comment type="similarity">
    <text evidence="3 11">Belongs to the PIGM family.</text>
</comment>
<feature type="transmembrane region" description="Helical" evidence="11">
    <location>
        <begin position="507"/>
        <end position="529"/>
    </location>
</feature>
<keyword evidence="5 11" id="KW-0328">Glycosyltransferase</keyword>
<evidence type="ECO:0000256" key="9">
    <source>
        <dbReference type="ARBA" id="ARBA00022989"/>
    </source>
</evidence>
<comment type="caution">
    <text evidence="13">The sequence shown here is derived from an EMBL/GenBank/DDBJ whole genome shotgun (WGS) entry which is preliminary data.</text>
</comment>
<dbReference type="PANTHER" id="PTHR12886">
    <property type="entry name" value="PIG-M MANNOSYLTRANSFERASE"/>
    <property type="match status" value="1"/>
</dbReference>
<feature type="transmembrane region" description="Helical" evidence="11">
    <location>
        <begin position="143"/>
        <end position="163"/>
    </location>
</feature>
<feature type="region of interest" description="Disordered" evidence="12">
    <location>
        <begin position="174"/>
        <end position="216"/>
    </location>
</feature>
<comment type="pathway">
    <text evidence="2 11">Glycolipid biosynthesis; glycosylphosphatidylinositol-anchor biosynthesis.</text>
</comment>
<feature type="compositionally biased region" description="Polar residues" evidence="12">
    <location>
        <begin position="386"/>
        <end position="397"/>
    </location>
</feature>
<evidence type="ECO:0000256" key="4">
    <source>
        <dbReference type="ARBA" id="ARBA00022502"/>
    </source>
</evidence>
<feature type="transmembrane region" description="Helical" evidence="11">
    <location>
        <begin position="535"/>
        <end position="560"/>
    </location>
</feature>
<keyword evidence="6 11" id="KW-0808">Transferase</keyword>
<evidence type="ECO:0000313" key="13">
    <source>
        <dbReference type="EMBL" id="KAL3808961.1"/>
    </source>
</evidence>
<dbReference type="GO" id="GO:0006506">
    <property type="term" value="P:GPI anchor biosynthetic process"/>
    <property type="evidence" value="ECO:0007669"/>
    <property type="project" value="UniProtKB-KW"/>
</dbReference>
<dbReference type="PANTHER" id="PTHR12886:SF0">
    <property type="entry name" value="GPI MANNOSYLTRANSFERASE 1"/>
    <property type="match status" value="1"/>
</dbReference>
<dbReference type="EC" id="2.4.1.-" evidence="11"/>
<dbReference type="GO" id="GO:0005789">
    <property type="term" value="C:endoplasmic reticulum membrane"/>
    <property type="evidence" value="ECO:0007669"/>
    <property type="project" value="UniProtKB-SubCell"/>
</dbReference>
<organism evidence="13 14">
    <name type="scientific">Cyclostephanos tholiformis</name>
    <dbReference type="NCBI Taxonomy" id="382380"/>
    <lineage>
        <taxon>Eukaryota</taxon>
        <taxon>Sar</taxon>
        <taxon>Stramenopiles</taxon>
        <taxon>Ochrophyta</taxon>
        <taxon>Bacillariophyta</taxon>
        <taxon>Coscinodiscophyceae</taxon>
        <taxon>Thalassiosirophycidae</taxon>
        <taxon>Stephanodiscales</taxon>
        <taxon>Stephanodiscaceae</taxon>
        <taxon>Cyclostephanos</taxon>
    </lineage>
</organism>
<evidence type="ECO:0000256" key="3">
    <source>
        <dbReference type="ARBA" id="ARBA00011071"/>
    </source>
</evidence>
<dbReference type="Proteomes" id="UP001530377">
    <property type="component" value="Unassembled WGS sequence"/>
</dbReference>
<evidence type="ECO:0000256" key="7">
    <source>
        <dbReference type="ARBA" id="ARBA00022692"/>
    </source>
</evidence>
<feature type="region of interest" description="Disordered" evidence="12">
    <location>
        <begin position="1"/>
        <end position="40"/>
    </location>
</feature>
<evidence type="ECO:0000256" key="5">
    <source>
        <dbReference type="ARBA" id="ARBA00022676"/>
    </source>
</evidence>
<comment type="subcellular location">
    <subcellularLocation>
        <location evidence="1 11">Endoplasmic reticulum membrane</location>
        <topology evidence="1 11">Multi-pass membrane protein</topology>
    </subcellularLocation>
</comment>
<evidence type="ECO:0000313" key="14">
    <source>
        <dbReference type="Proteomes" id="UP001530377"/>
    </source>
</evidence>
<feature type="transmembrane region" description="Helical" evidence="11">
    <location>
        <begin position="424"/>
        <end position="449"/>
    </location>
</feature>
<keyword evidence="7 11" id="KW-0812">Transmembrane</keyword>
<comment type="caution">
    <text evidence="11">Lacks conserved residue(s) required for the propagation of feature annotation.</text>
</comment>
<feature type="compositionally biased region" description="Basic and acidic residues" evidence="12">
    <location>
        <begin position="1"/>
        <end position="25"/>
    </location>
</feature>
<keyword evidence="4 11" id="KW-0337">GPI-anchor biosynthesis</keyword>